<gene>
    <name evidence="2" type="ORF">D0T11_00105</name>
</gene>
<feature type="transmembrane region" description="Helical" evidence="1">
    <location>
        <begin position="154"/>
        <end position="181"/>
    </location>
</feature>
<feature type="transmembrane region" description="Helical" evidence="1">
    <location>
        <begin position="282"/>
        <end position="305"/>
    </location>
</feature>
<feature type="transmembrane region" description="Helical" evidence="1">
    <location>
        <begin position="131"/>
        <end position="148"/>
    </location>
</feature>
<feature type="transmembrane region" description="Helical" evidence="1">
    <location>
        <begin position="249"/>
        <end position="270"/>
    </location>
</feature>
<keyword evidence="1" id="KW-0472">Membrane</keyword>
<protein>
    <recommendedName>
        <fullName evidence="4">Glycosyltransferase RgtA/B/C/D-like domain-containing protein</fullName>
    </recommendedName>
</protein>
<name>A0A418R985_9BACT</name>
<organism evidence="2 3">
    <name type="scientific">Hymenobacter rubripertinctus</name>
    <dbReference type="NCBI Taxonomy" id="2029981"/>
    <lineage>
        <taxon>Bacteria</taxon>
        <taxon>Pseudomonadati</taxon>
        <taxon>Bacteroidota</taxon>
        <taxon>Cytophagia</taxon>
        <taxon>Cytophagales</taxon>
        <taxon>Hymenobacteraceae</taxon>
        <taxon>Hymenobacter</taxon>
    </lineage>
</organism>
<evidence type="ECO:0000256" key="1">
    <source>
        <dbReference type="SAM" id="Phobius"/>
    </source>
</evidence>
<feature type="transmembrane region" description="Helical" evidence="1">
    <location>
        <begin position="347"/>
        <end position="365"/>
    </location>
</feature>
<dbReference type="Proteomes" id="UP000284250">
    <property type="component" value="Unassembled WGS sequence"/>
</dbReference>
<evidence type="ECO:0000313" key="2">
    <source>
        <dbReference type="EMBL" id="RIY14128.1"/>
    </source>
</evidence>
<reference evidence="2 3" key="2">
    <citation type="submission" date="2019-01" db="EMBL/GenBank/DDBJ databases">
        <title>Hymenobacter humicola sp. nov., isolated from soils in Antarctica.</title>
        <authorList>
            <person name="Sedlacek I."/>
            <person name="Holochova P."/>
            <person name="Kralova S."/>
            <person name="Pantucek R."/>
            <person name="Stankova E."/>
            <person name="Vrbovska V."/>
            <person name="Kristofova L."/>
            <person name="Svec P."/>
            <person name="Busse H.-J."/>
        </authorList>
    </citation>
    <scope>NUCLEOTIDE SEQUENCE [LARGE SCALE GENOMIC DNA]</scope>
    <source>
        <strain evidence="2 3">CCM 8852</strain>
    </source>
</reference>
<keyword evidence="1" id="KW-1133">Transmembrane helix</keyword>
<comment type="caution">
    <text evidence="2">The sequence shown here is derived from an EMBL/GenBank/DDBJ whole genome shotgun (WGS) entry which is preliminary data.</text>
</comment>
<proteinExistence type="predicted"/>
<evidence type="ECO:0008006" key="4">
    <source>
        <dbReference type="Google" id="ProtNLM"/>
    </source>
</evidence>
<keyword evidence="1" id="KW-0812">Transmembrane</keyword>
<reference evidence="2 3" key="1">
    <citation type="submission" date="2018-09" db="EMBL/GenBank/DDBJ databases">
        <authorList>
            <person name="Zeman M."/>
            <person name="Pardy F."/>
        </authorList>
    </citation>
    <scope>NUCLEOTIDE SEQUENCE [LARGE SCALE GENOMIC DNA]</scope>
    <source>
        <strain evidence="2 3">CCM 8852</strain>
    </source>
</reference>
<evidence type="ECO:0000313" key="3">
    <source>
        <dbReference type="Proteomes" id="UP000284250"/>
    </source>
</evidence>
<feature type="transmembrane region" description="Helical" evidence="1">
    <location>
        <begin position="311"/>
        <end position="335"/>
    </location>
</feature>
<dbReference type="OrthoDB" id="1467004at2"/>
<feature type="transmembrane region" description="Helical" evidence="1">
    <location>
        <begin position="15"/>
        <end position="33"/>
    </location>
</feature>
<dbReference type="RefSeq" id="WP_119653757.1">
    <property type="nucleotide sequence ID" value="NZ_JBHUOI010000075.1"/>
</dbReference>
<accession>A0A418R985</accession>
<sequence>MNPPSGAALPASRRAYGLLLALLALSLLTALLTRGTFDSGDSIYHYQYARYAFRHPLNFLESWSKPVTVALMAGPAQLGLRGVMVLQCLLVAASAALAYQAARLLRLPWPWLAIVACYAAPDYFLIQFSGLTEPLFSLLLITGVVLALEERPVWAAAVVSWLPLARSEGFLLLGVFGLYLLLNRRWRALPWLGLGFGFYGLIGLAAYQDFFWVLTRNAYPLHNLNYAFIHRGNNTPWQFITGLADSIGWVQFGLFWLGVVGMGLGVARAGRQWAAGRRSGELLLVYGSIAVFIGAHTVFWVLGIFGSIGLLRVLCCLVPLLSLVVVRGVQLLAALGRTAPQRQYSRWVLLAAIVWFPFSGSRVGLRWQRDFGQAADQQLLEAAARWVATQPSPPRVVYAHPYAASALNLDPFAANRLRFGALRDASWPVPTGTLLVWDDWYAPVEDQTTFAQLRQNPQLRLRWQRGLPRNPRKPTIDSTRIAIFERR</sequence>
<feature type="transmembrane region" description="Helical" evidence="1">
    <location>
        <begin position="188"/>
        <end position="207"/>
    </location>
</feature>
<dbReference type="AlphaFoldDB" id="A0A418R985"/>
<dbReference type="EMBL" id="QYCN01000001">
    <property type="protein sequence ID" value="RIY14128.1"/>
    <property type="molecule type" value="Genomic_DNA"/>
</dbReference>
<keyword evidence="3" id="KW-1185">Reference proteome</keyword>